<dbReference type="Proteomes" id="UP000027195">
    <property type="component" value="Unassembled WGS sequence"/>
</dbReference>
<evidence type="ECO:0000313" key="1">
    <source>
        <dbReference type="EMBL" id="KDQ15836.1"/>
    </source>
</evidence>
<gene>
    <name evidence="1" type="ORF">BOTBODRAFT_273899</name>
</gene>
<reference evidence="2" key="1">
    <citation type="journal article" date="2014" name="Proc. Natl. Acad. Sci. U.S.A.">
        <title>Extensive sampling of basidiomycete genomes demonstrates inadequacy of the white-rot/brown-rot paradigm for wood decay fungi.</title>
        <authorList>
            <person name="Riley R."/>
            <person name="Salamov A.A."/>
            <person name="Brown D.W."/>
            <person name="Nagy L.G."/>
            <person name="Floudas D."/>
            <person name="Held B.W."/>
            <person name="Levasseur A."/>
            <person name="Lombard V."/>
            <person name="Morin E."/>
            <person name="Otillar R."/>
            <person name="Lindquist E.A."/>
            <person name="Sun H."/>
            <person name="LaButti K.M."/>
            <person name="Schmutz J."/>
            <person name="Jabbour D."/>
            <person name="Luo H."/>
            <person name="Baker S.E."/>
            <person name="Pisabarro A.G."/>
            <person name="Walton J.D."/>
            <person name="Blanchette R.A."/>
            <person name="Henrissat B."/>
            <person name="Martin F."/>
            <person name="Cullen D."/>
            <person name="Hibbett D.S."/>
            <person name="Grigoriev I.V."/>
        </authorList>
    </citation>
    <scope>NUCLEOTIDE SEQUENCE [LARGE SCALE GENOMIC DNA]</scope>
    <source>
        <strain evidence="2">FD-172 SS1</strain>
    </source>
</reference>
<dbReference type="EMBL" id="KL198030">
    <property type="protein sequence ID" value="KDQ15836.1"/>
    <property type="molecule type" value="Genomic_DNA"/>
</dbReference>
<name>A0A067MWE6_BOTB1</name>
<organism evidence="1 2">
    <name type="scientific">Botryobasidium botryosum (strain FD-172 SS1)</name>
    <dbReference type="NCBI Taxonomy" id="930990"/>
    <lineage>
        <taxon>Eukaryota</taxon>
        <taxon>Fungi</taxon>
        <taxon>Dikarya</taxon>
        <taxon>Basidiomycota</taxon>
        <taxon>Agaricomycotina</taxon>
        <taxon>Agaricomycetes</taxon>
        <taxon>Cantharellales</taxon>
        <taxon>Botryobasidiaceae</taxon>
        <taxon>Botryobasidium</taxon>
    </lineage>
</organism>
<dbReference type="HOGENOM" id="CLU_1796147_0_0_1"/>
<evidence type="ECO:0000313" key="2">
    <source>
        <dbReference type="Proteomes" id="UP000027195"/>
    </source>
</evidence>
<keyword evidence="2" id="KW-1185">Reference proteome</keyword>
<dbReference type="AlphaFoldDB" id="A0A067MWE6"/>
<accession>A0A067MWE6</accession>
<sequence>MGAQITVKQRFIYLFHLVSHHNQGDTDRYYRAYCISFKEIRVSLLLLQSCYDSKKLAWRRSLNIAHNNTYAMCTCERSSPRAARVLCCSEGALGDKQDVRASAREVEFNGAVEAIRVGSRVKALCPTLKFAVRRRCLSGGGGTE</sequence>
<proteinExistence type="predicted"/>
<dbReference type="InParanoid" id="A0A067MWE6"/>
<protein>
    <submittedName>
        <fullName evidence="1">Uncharacterized protein</fullName>
    </submittedName>
</protein>